<dbReference type="AlphaFoldDB" id="A0A0N0BFX5"/>
<reference evidence="2 3" key="1">
    <citation type="submission" date="2015-07" db="EMBL/GenBank/DDBJ databases">
        <title>The genome of Melipona quadrifasciata.</title>
        <authorList>
            <person name="Pan H."/>
            <person name="Kapheim K."/>
        </authorList>
    </citation>
    <scope>NUCLEOTIDE SEQUENCE [LARGE SCALE GENOMIC DNA]</scope>
    <source>
        <strain evidence="2">0111107301</strain>
        <tissue evidence="2">Whole body</tissue>
    </source>
</reference>
<keyword evidence="3" id="KW-1185">Reference proteome</keyword>
<gene>
    <name evidence="2" type="ORF">WN51_14032</name>
</gene>
<name>A0A0N0BFX5_9HYME</name>
<dbReference type="OrthoDB" id="7634006at2759"/>
<feature type="compositionally biased region" description="Basic and acidic residues" evidence="1">
    <location>
        <begin position="102"/>
        <end position="114"/>
    </location>
</feature>
<evidence type="ECO:0000256" key="1">
    <source>
        <dbReference type="SAM" id="MobiDB-lite"/>
    </source>
</evidence>
<evidence type="ECO:0000313" key="3">
    <source>
        <dbReference type="Proteomes" id="UP000053105"/>
    </source>
</evidence>
<protein>
    <submittedName>
        <fullName evidence="2">Uncharacterized protein</fullName>
    </submittedName>
</protein>
<dbReference type="Proteomes" id="UP000053105">
    <property type="component" value="Unassembled WGS sequence"/>
</dbReference>
<organism evidence="2 3">
    <name type="scientific">Melipona quadrifasciata</name>
    <dbReference type="NCBI Taxonomy" id="166423"/>
    <lineage>
        <taxon>Eukaryota</taxon>
        <taxon>Metazoa</taxon>
        <taxon>Ecdysozoa</taxon>
        <taxon>Arthropoda</taxon>
        <taxon>Hexapoda</taxon>
        <taxon>Insecta</taxon>
        <taxon>Pterygota</taxon>
        <taxon>Neoptera</taxon>
        <taxon>Endopterygota</taxon>
        <taxon>Hymenoptera</taxon>
        <taxon>Apocrita</taxon>
        <taxon>Aculeata</taxon>
        <taxon>Apoidea</taxon>
        <taxon>Anthophila</taxon>
        <taxon>Apidae</taxon>
        <taxon>Melipona</taxon>
    </lineage>
</organism>
<sequence>MQMIVLDRLKRFHVWKSGQRTPRSPIQKNRSVQITADAHRECQFDRFEPTCEVLDPISSEDSRYRQQRRSLVKVDAEAAADGDTDGIGRGSSDVDVDVDSVGGREDADTGEADRSTMSPLDEVVSPTSVESELMVTDMLDEHETTLNEHRDGKRKRDTDGEELTPRKLPSLTRNNNDVGFVLEESADDDLHEDRDDNFIKLRGLDKMEDNNGKILKHGI</sequence>
<dbReference type="STRING" id="166423.A0A0N0BFX5"/>
<feature type="region of interest" description="Disordered" evidence="1">
    <location>
        <begin position="143"/>
        <end position="178"/>
    </location>
</feature>
<accession>A0A0N0BFX5</accession>
<evidence type="ECO:0000313" key="2">
    <source>
        <dbReference type="EMBL" id="KOX73954.1"/>
    </source>
</evidence>
<proteinExistence type="predicted"/>
<feature type="region of interest" description="Disordered" evidence="1">
    <location>
        <begin position="75"/>
        <end position="129"/>
    </location>
</feature>
<feature type="compositionally biased region" description="Basic and acidic residues" evidence="1">
    <location>
        <begin position="143"/>
        <end position="158"/>
    </location>
</feature>
<dbReference type="EMBL" id="KQ435794">
    <property type="protein sequence ID" value="KOX73954.1"/>
    <property type="molecule type" value="Genomic_DNA"/>
</dbReference>